<sequence>MLFSVLSFTVASLLCFAKSAPVNETSDLVILQQFTSKDGVSIITVYGDAVPSQPVTTEARGLDLLPRCGSNSLVCDDSHLADRGACSSLVDDLRGSGASLPDSPRSICATYSGKQCCVSWHNPVSEAIRDNLVAAAQKALDGCRGNTGVSGRTSDTLIGRTCTAQCLSDRATGC</sequence>
<gene>
    <name evidence="1" type="ORF">NUW58_g2500</name>
</gene>
<name>A0ACC1PFA1_9PEZI</name>
<keyword evidence="2" id="KW-1185">Reference proteome</keyword>
<proteinExistence type="predicted"/>
<accession>A0ACC1PFA1</accession>
<dbReference type="EMBL" id="JAPDGR010000329">
    <property type="protein sequence ID" value="KAJ2991473.1"/>
    <property type="molecule type" value="Genomic_DNA"/>
</dbReference>
<evidence type="ECO:0000313" key="2">
    <source>
        <dbReference type="Proteomes" id="UP001143856"/>
    </source>
</evidence>
<organism evidence="1 2">
    <name type="scientific">Xylaria curta</name>
    <dbReference type="NCBI Taxonomy" id="42375"/>
    <lineage>
        <taxon>Eukaryota</taxon>
        <taxon>Fungi</taxon>
        <taxon>Dikarya</taxon>
        <taxon>Ascomycota</taxon>
        <taxon>Pezizomycotina</taxon>
        <taxon>Sordariomycetes</taxon>
        <taxon>Xylariomycetidae</taxon>
        <taxon>Xylariales</taxon>
        <taxon>Xylariaceae</taxon>
        <taxon>Xylaria</taxon>
    </lineage>
</organism>
<dbReference type="Proteomes" id="UP001143856">
    <property type="component" value="Unassembled WGS sequence"/>
</dbReference>
<reference evidence="1" key="1">
    <citation type="submission" date="2022-10" db="EMBL/GenBank/DDBJ databases">
        <title>Genome Sequence of Xylaria curta.</title>
        <authorList>
            <person name="Buettner E."/>
        </authorList>
    </citation>
    <scope>NUCLEOTIDE SEQUENCE</scope>
    <source>
        <strain evidence="1">Babe10</strain>
    </source>
</reference>
<protein>
    <submittedName>
        <fullName evidence="1">Uncharacterized protein</fullName>
    </submittedName>
</protein>
<comment type="caution">
    <text evidence="1">The sequence shown here is derived from an EMBL/GenBank/DDBJ whole genome shotgun (WGS) entry which is preliminary data.</text>
</comment>
<evidence type="ECO:0000313" key="1">
    <source>
        <dbReference type="EMBL" id="KAJ2991473.1"/>
    </source>
</evidence>